<dbReference type="Proteomes" id="UP000004994">
    <property type="component" value="Chromosome 7"/>
</dbReference>
<sequence length="110" mass="12533">MTITARDSAITKFTNDPSCIIFLMSLKAGGLALNLTATLEVFLMDPLWNFSAERHAKDRIHQIGQYKPVRIVRFVIKNTIGEKILEFQEKKKLLFEGYVPAMFIVLLACE</sequence>
<dbReference type="InterPro" id="IPR001650">
    <property type="entry name" value="Helicase_C-like"/>
</dbReference>
<dbReference type="InterPro" id="IPR049730">
    <property type="entry name" value="SNF2/RAD54-like_C"/>
</dbReference>
<keyword evidence="1" id="KW-0547">Nucleotide-binding</keyword>
<dbReference type="InterPro" id="IPR027417">
    <property type="entry name" value="P-loop_NTPase"/>
</dbReference>
<feature type="domain" description="Helicase C-terminal" evidence="4">
    <location>
        <begin position="1"/>
        <end position="106"/>
    </location>
</feature>
<evidence type="ECO:0000313" key="5">
    <source>
        <dbReference type="EnsemblPlants" id="Solyc07g041440.2.1"/>
    </source>
</evidence>
<dbReference type="Gene3D" id="3.40.50.300">
    <property type="entry name" value="P-loop containing nucleotide triphosphate hydrolases"/>
    <property type="match status" value="1"/>
</dbReference>
<dbReference type="GO" id="GO:0016787">
    <property type="term" value="F:hydrolase activity"/>
    <property type="evidence" value="ECO:0007669"/>
    <property type="project" value="UniProtKB-KW"/>
</dbReference>
<name>A0A3Q7HBS9_SOLLC</name>
<dbReference type="CDD" id="cd18793">
    <property type="entry name" value="SF2_C_SNF"/>
    <property type="match status" value="1"/>
</dbReference>
<dbReference type="EnsemblPlants" id="Solyc07g041440.2.1">
    <property type="protein sequence ID" value="Solyc07g041440.2.1"/>
    <property type="gene ID" value="Solyc07g041440.2"/>
</dbReference>
<dbReference type="Pfam" id="PF00271">
    <property type="entry name" value="Helicase_C"/>
    <property type="match status" value="1"/>
</dbReference>
<dbReference type="OMA" id="LEEQAIC"/>
<dbReference type="PaxDb" id="4081-Solyc07g041440.1.1"/>
<keyword evidence="6" id="KW-1185">Reference proteome</keyword>
<proteinExistence type="predicted"/>
<keyword evidence="3" id="KW-0067">ATP-binding</keyword>
<dbReference type="GO" id="GO:0005524">
    <property type="term" value="F:ATP binding"/>
    <property type="evidence" value="ECO:0007669"/>
    <property type="project" value="UniProtKB-KW"/>
</dbReference>
<dbReference type="PROSITE" id="PS51194">
    <property type="entry name" value="HELICASE_CTER"/>
    <property type="match status" value="1"/>
</dbReference>
<dbReference type="SUPFAM" id="SSF52540">
    <property type="entry name" value="P-loop containing nucleoside triphosphate hydrolases"/>
    <property type="match status" value="1"/>
</dbReference>
<reference evidence="5" key="1">
    <citation type="journal article" date="2012" name="Nature">
        <title>The tomato genome sequence provides insights into fleshy fruit evolution.</title>
        <authorList>
            <consortium name="Tomato Genome Consortium"/>
        </authorList>
    </citation>
    <scope>NUCLEOTIDE SEQUENCE [LARGE SCALE GENOMIC DNA]</scope>
    <source>
        <strain evidence="5">cv. Heinz 1706</strain>
    </source>
</reference>
<evidence type="ECO:0000313" key="6">
    <source>
        <dbReference type="Proteomes" id="UP000004994"/>
    </source>
</evidence>
<dbReference type="Gramene" id="Solyc07g041440.2.1">
    <property type="protein sequence ID" value="Solyc07g041440.2.1"/>
    <property type="gene ID" value="Solyc07g041440.2"/>
</dbReference>
<dbReference type="InterPro" id="IPR050628">
    <property type="entry name" value="SNF2_RAD54_helicase_TF"/>
</dbReference>
<dbReference type="STRING" id="4081.A0A3Q7HBS9"/>
<protein>
    <recommendedName>
        <fullName evidence="4">Helicase C-terminal domain-containing protein</fullName>
    </recommendedName>
</protein>
<dbReference type="AlphaFoldDB" id="A0A3Q7HBS9"/>
<dbReference type="PANTHER" id="PTHR45626:SF30">
    <property type="entry name" value="HELICASE ATP-BINDING DOMAIN-CONTAINING PROTEIN"/>
    <property type="match status" value="1"/>
</dbReference>
<dbReference type="PANTHER" id="PTHR45626">
    <property type="entry name" value="TRANSCRIPTION TERMINATION FACTOR 2-RELATED"/>
    <property type="match status" value="1"/>
</dbReference>
<evidence type="ECO:0000256" key="2">
    <source>
        <dbReference type="ARBA" id="ARBA00022801"/>
    </source>
</evidence>
<dbReference type="InParanoid" id="A0A3Q7HBS9"/>
<evidence type="ECO:0000259" key="4">
    <source>
        <dbReference type="PROSITE" id="PS51194"/>
    </source>
</evidence>
<reference evidence="5" key="2">
    <citation type="submission" date="2019-01" db="UniProtKB">
        <authorList>
            <consortium name="EnsemblPlants"/>
        </authorList>
    </citation>
    <scope>IDENTIFICATION</scope>
    <source>
        <strain evidence="5">cv. Heinz 1706</strain>
    </source>
</reference>
<accession>A0A3Q7HBS9</accession>
<organism evidence="5">
    <name type="scientific">Solanum lycopersicum</name>
    <name type="common">Tomato</name>
    <name type="synonym">Lycopersicon esculentum</name>
    <dbReference type="NCBI Taxonomy" id="4081"/>
    <lineage>
        <taxon>Eukaryota</taxon>
        <taxon>Viridiplantae</taxon>
        <taxon>Streptophyta</taxon>
        <taxon>Embryophyta</taxon>
        <taxon>Tracheophyta</taxon>
        <taxon>Spermatophyta</taxon>
        <taxon>Magnoliopsida</taxon>
        <taxon>eudicotyledons</taxon>
        <taxon>Gunneridae</taxon>
        <taxon>Pentapetalae</taxon>
        <taxon>asterids</taxon>
        <taxon>lamiids</taxon>
        <taxon>Solanales</taxon>
        <taxon>Solanaceae</taxon>
        <taxon>Solanoideae</taxon>
        <taxon>Solaneae</taxon>
        <taxon>Solanum</taxon>
        <taxon>Solanum subgen. Lycopersicon</taxon>
    </lineage>
</organism>
<evidence type="ECO:0000256" key="3">
    <source>
        <dbReference type="ARBA" id="ARBA00022840"/>
    </source>
</evidence>
<evidence type="ECO:0000256" key="1">
    <source>
        <dbReference type="ARBA" id="ARBA00022741"/>
    </source>
</evidence>
<keyword evidence="2" id="KW-0378">Hydrolase</keyword>